<feature type="transmembrane region" description="Helical" evidence="1">
    <location>
        <begin position="112"/>
        <end position="131"/>
    </location>
</feature>
<gene>
    <name evidence="2" type="ORF">Aglo03_18140</name>
</gene>
<feature type="transmembrane region" description="Helical" evidence="1">
    <location>
        <begin position="37"/>
        <end position="59"/>
    </location>
</feature>
<dbReference type="AlphaFoldDB" id="A0A9W6QIC5"/>
<feature type="transmembrane region" description="Helical" evidence="1">
    <location>
        <begin position="12"/>
        <end position="31"/>
    </location>
</feature>
<proteinExistence type="predicted"/>
<keyword evidence="1" id="KW-1133">Transmembrane helix</keyword>
<evidence type="ECO:0000313" key="2">
    <source>
        <dbReference type="EMBL" id="GLW90998.1"/>
    </source>
</evidence>
<feature type="transmembrane region" description="Helical" evidence="1">
    <location>
        <begin position="71"/>
        <end position="92"/>
    </location>
</feature>
<organism evidence="2 3">
    <name type="scientific">Actinokineospora globicatena</name>
    <dbReference type="NCBI Taxonomy" id="103729"/>
    <lineage>
        <taxon>Bacteria</taxon>
        <taxon>Bacillati</taxon>
        <taxon>Actinomycetota</taxon>
        <taxon>Actinomycetes</taxon>
        <taxon>Pseudonocardiales</taxon>
        <taxon>Pseudonocardiaceae</taxon>
        <taxon>Actinokineospora</taxon>
    </lineage>
</organism>
<accession>A0A9W6QIC5</accession>
<keyword evidence="3" id="KW-1185">Reference proteome</keyword>
<comment type="caution">
    <text evidence="2">The sequence shown here is derived from an EMBL/GenBank/DDBJ whole genome shotgun (WGS) entry which is preliminary data.</text>
</comment>
<dbReference type="EMBL" id="BSSD01000002">
    <property type="protein sequence ID" value="GLW90998.1"/>
    <property type="molecule type" value="Genomic_DNA"/>
</dbReference>
<reference evidence="2" key="1">
    <citation type="submission" date="2023-02" db="EMBL/GenBank/DDBJ databases">
        <title>Actinokineospora globicatena NBRC 15670.</title>
        <authorList>
            <person name="Ichikawa N."/>
            <person name="Sato H."/>
            <person name="Tonouchi N."/>
        </authorList>
    </citation>
    <scope>NUCLEOTIDE SEQUENCE</scope>
    <source>
        <strain evidence="2">NBRC 15670</strain>
    </source>
</reference>
<evidence type="ECO:0000256" key="1">
    <source>
        <dbReference type="SAM" id="Phobius"/>
    </source>
</evidence>
<keyword evidence="1" id="KW-0812">Transmembrane</keyword>
<name>A0A9W6QIC5_9PSEU</name>
<evidence type="ECO:0000313" key="3">
    <source>
        <dbReference type="Proteomes" id="UP001165042"/>
    </source>
</evidence>
<keyword evidence="1" id="KW-0472">Membrane</keyword>
<sequence>MLVRWPDRAGLGYVGVQVAAVWGLFGGIPADAGRADYAAYGAFALAAVPVALIAGLMVHHSLRARVPWHGFTVWWFVLFGVWHAYGVFALLTGRDSAALFWITFIFSDTGNHIAAVAYQIAMTTGAVVLLMGDRKRARTVTAKSQ</sequence>
<protein>
    <submittedName>
        <fullName evidence="2">Uncharacterized protein</fullName>
    </submittedName>
</protein>
<dbReference type="Proteomes" id="UP001165042">
    <property type="component" value="Unassembled WGS sequence"/>
</dbReference>